<proteinExistence type="inferred from homology"/>
<dbReference type="PROSITE" id="PS00737">
    <property type="entry name" value="THIOLASE_2"/>
    <property type="match status" value="1"/>
</dbReference>
<evidence type="ECO:0000256" key="1">
    <source>
        <dbReference type="ARBA" id="ARBA00003720"/>
    </source>
</evidence>
<dbReference type="OrthoDB" id="8558405at2"/>
<comment type="similarity">
    <text evidence="3 12">Belongs to the thiolase-like superfamily. Thiolase family.</text>
</comment>
<feature type="active site" description="Proton acceptor" evidence="11">
    <location>
        <position position="387"/>
    </location>
</feature>
<evidence type="ECO:0000256" key="8">
    <source>
        <dbReference type="ARBA" id="ARBA00023315"/>
    </source>
</evidence>
<dbReference type="FunFam" id="3.40.47.10:FF:000010">
    <property type="entry name" value="Acetyl-CoA acetyltransferase (Thiolase)"/>
    <property type="match status" value="1"/>
</dbReference>
<evidence type="ECO:0000256" key="4">
    <source>
        <dbReference type="ARBA" id="ARBA00012233"/>
    </source>
</evidence>
<dbReference type="InterPro" id="IPR020613">
    <property type="entry name" value="Thiolase_CS"/>
</dbReference>
<dbReference type="InterPro" id="IPR002155">
    <property type="entry name" value="Thiolase"/>
</dbReference>
<feature type="active site" description="Proton acceptor" evidence="11">
    <location>
        <position position="357"/>
    </location>
</feature>
<comment type="catalytic activity">
    <reaction evidence="10">
        <text>succinyl-CoA + acetyl-CoA = 3-oxoadipyl-CoA + CoA</text>
        <dbReference type="Rhea" id="RHEA:19481"/>
        <dbReference type="ChEBI" id="CHEBI:57287"/>
        <dbReference type="ChEBI" id="CHEBI:57288"/>
        <dbReference type="ChEBI" id="CHEBI:57292"/>
        <dbReference type="ChEBI" id="CHEBI:57348"/>
        <dbReference type="EC" id="2.3.1.174"/>
    </reaction>
</comment>
<evidence type="ECO:0000256" key="3">
    <source>
        <dbReference type="ARBA" id="ARBA00010982"/>
    </source>
</evidence>
<evidence type="ECO:0000256" key="10">
    <source>
        <dbReference type="ARBA" id="ARBA00048527"/>
    </source>
</evidence>
<evidence type="ECO:0000259" key="13">
    <source>
        <dbReference type="Pfam" id="PF00108"/>
    </source>
</evidence>
<evidence type="ECO:0000256" key="5">
    <source>
        <dbReference type="ARBA" id="ARBA00016181"/>
    </source>
</evidence>
<evidence type="ECO:0000313" key="16">
    <source>
        <dbReference type="Proteomes" id="UP000072741"/>
    </source>
</evidence>
<feature type="domain" description="Thiolase C-terminal" evidence="14">
    <location>
        <begin position="277"/>
        <end position="400"/>
    </location>
</feature>
<comment type="function">
    <text evidence="1">Catalyzes thiolytic cleavage of beta-ketoadipyl-CoA to succinyl-CoA and acetyl-CoA.</text>
</comment>
<dbReference type="InterPro" id="IPR020610">
    <property type="entry name" value="Thiolase_AS"/>
</dbReference>
<evidence type="ECO:0000256" key="2">
    <source>
        <dbReference type="ARBA" id="ARBA00005071"/>
    </source>
</evidence>
<dbReference type="InterPro" id="IPR012793">
    <property type="entry name" value="PcaF"/>
</dbReference>
<name>A0A147HC75_9BURK</name>
<dbReference type="Gene3D" id="3.40.47.10">
    <property type="match status" value="1"/>
</dbReference>
<keyword evidence="7" id="KW-0058">Aromatic hydrocarbons catabolism</keyword>
<dbReference type="NCBIfam" id="NF006551">
    <property type="entry name" value="PRK09050.1"/>
    <property type="match status" value="1"/>
</dbReference>
<keyword evidence="6 12" id="KW-0808">Transferase</keyword>
<dbReference type="PANTHER" id="PTHR18919">
    <property type="entry name" value="ACETYL-COA C-ACYLTRANSFERASE"/>
    <property type="match status" value="1"/>
</dbReference>
<dbReference type="GO" id="GO:0019619">
    <property type="term" value="P:3,4-dihydroxybenzoate catabolic process"/>
    <property type="evidence" value="ECO:0007669"/>
    <property type="project" value="InterPro"/>
</dbReference>
<evidence type="ECO:0000256" key="9">
    <source>
        <dbReference type="ARBA" id="ARBA00041222"/>
    </source>
</evidence>
<dbReference type="NCBIfam" id="TIGR02430">
    <property type="entry name" value="pcaF"/>
    <property type="match status" value="1"/>
</dbReference>
<dbReference type="InterPro" id="IPR016039">
    <property type="entry name" value="Thiolase-like"/>
</dbReference>
<comment type="caution">
    <text evidence="15">The sequence shown here is derived from an EMBL/GenBank/DDBJ whole genome shotgun (WGS) entry which is preliminary data.</text>
</comment>
<dbReference type="PROSITE" id="PS00098">
    <property type="entry name" value="THIOLASE_1"/>
    <property type="match status" value="1"/>
</dbReference>
<organism evidence="15 16">
    <name type="scientific">Pseudacidovorax intermedius</name>
    <dbReference type="NCBI Taxonomy" id="433924"/>
    <lineage>
        <taxon>Bacteria</taxon>
        <taxon>Pseudomonadati</taxon>
        <taxon>Pseudomonadota</taxon>
        <taxon>Betaproteobacteria</taxon>
        <taxon>Burkholderiales</taxon>
        <taxon>Comamonadaceae</taxon>
        <taxon>Pseudacidovorax</taxon>
    </lineage>
</organism>
<dbReference type="AlphaFoldDB" id="A0A147HC75"/>
<dbReference type="NCBIfam" id="TIGR01930">
    <property type="entry name" value="AcCoA-C-Actrans"/>
    <property type="match status" value="1"/>
</dbReference>
<dbReference type="Pfam" id="PF00108">
    <property type="entry name" value="Thiolase_N"/>
    <property type="match status" value="1"/>
</dbReference>
<gene>
    <name evidence="15" type="ORF">NS331_01780</name>
</gene>
<keyword evidence="16" id="KW-1185">Reference proteome</keyword>
<dbReference type="PIRSF" id="PIRSF000429">
    <property type="entry name" value="Ac-CoA_Ac_transf"/>
    <property type="match status" value="1"/>
</dbReference>
<dbReference type="Proteomes" id="UP000072741">
    <property type="component" value="Unassembled WGS sequence"/>
</dbReference>
<feature type="active site" description="Acyl-thioester intermediate" evidence="11">
    <location>
        <position position="91"/>
    </location>
</feature>
<dbReference type="InterPro" id="IPR020616">
    <property type="entry name" value="Thiolase_N"/>
</dbReference>
<dbReference type="PATRIC" id="fig|433924.3.peg.545"/>
<dbReference type="EC" id="2.3.1.174" evidence="4"/>
<dbReference type="SUPFAM" id="SSF53901">
    <property type="entry name" value="Thiolase-like"/>
    <property type="match status" value="2"/>
</dbReference>
<dbReference type="Pfam" id="PF02803">
    <property type="entry name" value="Thiolase_C"/>
    <property type="match status" value="1"/>
</dbReference>
<evidence type="ECO:0000313" key="15">
    <source>
        <dbReference type="EMBL" id="KTT27524.1"/>
    </source>
</evidence>
<dbReference type="PROSITE" id="PS00099">
    <property type="entry name" value="THIOLASE_3"/>
    <property type="match status" value="1"/>
</dbReference>
<comment type="pathway">
    <text evidence="2">Aromatic compound metabolism; beta-ketoadipate pathway; acetyl-CoA and succinyl-CoA from 3-oxoadipate: step 2/2.</text>
</comment>
<accession>A0A147HC75</accession>
<evidence type="ECO:0000256" key="12">
    <source>
        <dbReference type="RuleBase" id="RU003557"/>
    </source>
</evidence>
<evidence type="ECO:0000259" key="14">
    <source>
        <dbReference type="Pfam" id="PF02803"/>
    </source>
</evidence>
<dbReference type="PANTHER" id="PTHR18919:SF107">
    <property type="entry name" value="ACETYL-COA ACETYLTRANSFERASE, CYTOSOLIC"/>
    <property type="match status" value="1"/>
</dbReference>
<evidence type="ECO:0000256" key="6">
    <source>
        <dbReference type="ARBA" id="ARBA00022679"/>
    </source>
</evidence>
<evidence type="ECO:0000256" key="7">
    <source>
        <dbReference type="ARBA" id="ARBA00022797"/>
    </source>
</evidence>
<reference evidence="15 16" key="1">
    <citation type="journal article" date="2016" name="Front. Microbiol.">
        <title>Genomic Resource of Rice Seed Associated Bacteria.</title>
        <authorList>
            <person name="Midha S."/>
            <person name="Bansal K."/>
            <person name="Sharma S."/>
            <person name="Kumar N."/>
            <person name="Patil P.P."/>
            <person name="Chaudhry V."/>
            <person name="Patil P.B."/>
        </authorList>
    </citation>
    <scope>NUCLEOTIDE SEQUENCE [LARGE SCALE GENOMIC DNA]</scope>
    <source>
        <strain evidence="15 16">NS331</strain>
    </source>
</reference>
<protein>
    <recommendedName>
        <fullName evidence="5">Beta-ketoadipyl-CoA thiolase</fullName>
        <ecNumber evidence="4">2.3.1.174</ecNumber>
    </recommendedName>
    <alternativeName>
        <fullName evidence="9">3-oxoadipyl-CoA thiolase</fullName>
    </alternativeName>
</protein>
<keyword evidence="8 12" id="KW-0012">Acyltransferase</keyword>
<dbReference type="RefSeq" id="WP_058640311.1">
    <property type="nucleotide sequence ID" value="NZ_LDSL01000012.1"/>
</dbReference>
<dbReference type="InterPro" id="IPR020615">
    <property type="entry name" value="Thiolase_acyl_enz_int_AS"/>
</dbReference>
<dbReference type="EMBL" id="LDSL01000012">
    <property type="protein sequence ID" value="KTT27524.1"/>
    <property type="molecule type" value="Genomic_DNA"/>
</dbReference>
<evidence type="ECO:0000256" key="11">
    <source>
        <dbReference type="PIRSR" id="PIRSR000429-1"/>
    </source>
</evidence>
<dbReference type="InterPro" id="IPR020617">
    <property type="entry name" value="Thiolase_C"/>
</dbReference>
<sequence>MTTDAFICDAIRTPFGRYGGALASVRTDDLGAIPIKALMERNAKVDWQAVTDVLYGCANQAGEDNRNVARMAALLAGLPIEVPGATINRLCGSGLDAVGSAARAIKAGEAQLMIAGGVESMSRAPFVMPKAESAFSRANAVYDTTIGWRFVNKLMKAQYGVDSMPETAENVAEQFKIEREAQDRMALASQQRAVAAQKSGFFEAEIVPVTIPQKKGDAIVVARDEHPRDTSLESLARLKGVVKPEGTVTAGNASGVNDGACALLIASEAAAAKNGLTPRARIVGMATAGVAPRIMGIGPAPATQKVLAQTGLSLAQIDVIELNEAFAAQGLAVLRMLGLSDDDARVNINGGAIALGHPLGASGARLATTAVNQLHRGGGRYALCTMCIGVGQGIALILEKV</sequence>
<feature type="domain" description="Thiolase N-terminal" evidence="13">
    <location>
        <begin position="6"/>
        <end position="268"/>
    </location>
</feature>
<dbReference type="CDD" id="cd00751">
    <property type="entry name" value="thiolase"/>
    <property type="match status" value="1"/>
</dbReference>
<dbReference type="GO" id="GO:0033812">
    <property type="term" value="F:3-oxoadipyl-CoA thiolase activity"/>
    <property type="evidence" value="ECO:0007669"/>
    <property type="project" value="UniProtKB-EC"/>
</dbReference>